<dbReference type="PANTHER" id="PTHR48013:SF9">
    <property type="entry name" value="DUAL SPECIFICITY MITOGEN-ACTIVATED PROTEIN KINASE KINASE 5"/>
    <property type="match status" value="1"/>
</dbReference>
<dbReference type="InterPro" id="IPR011009">
    <property type="entry name" value="Kinase-like_dom_sf"/>
</dbReference>
<name>A0ABD2QA41_9PLAT</name>
<dbReference type="PROSITE" id="PS50011">
    <property type="entry name" value="PROTEIN_KINASE_DOM"/>
    <property type="match status" value="1"/>
</dbReference>
<dbReference type="EMBL" id="JBJKFK010000599">
    <property type="protein sequence ID" value="KAL3316107.1"/>
    <property type="molecule type" value="Genomic_DNA"/>
</dbReference>
<evidence type="ECO:0000259" key="11">
    <source>
        <dbReference type="PROSITE" id="PS50011"/>
    </source>
</evidence>
<keyword evidence="2" id="KW-0547">Nucleotide-binding</keyword>
<organism evidence="12 13">
    <name type="scientific">Cichlidogyrus casuarinus</name>
    <dbReference type="NCBI Taxonomy" id="1844966"/>
    <lineage>
        <taxon>Eukaryota</taxon>
        <taxon>Metazoa</taxon>
        <taxon>Spiralia</taxon>
        <taxon>Lophotrochozoa</taxon>
        <taxon>Platyhelminthes</taxon>
        <taxon>Monogenea</taxon>
        <taxon>Monopisthocotylea</taxon>
        <taxon>Dactylogyridea</taxon>
        <taxon>Ancyrocephalidae</taxon>
        <taxon>Cichlidogyrus</taxon>
    </lineage>
</organism>
<dbReference type="InterPro" id="IPR000719">
    <property type="entry name" value="Prot_kinase_dom"/>
</dbReference>
<comment type="caution">
    <text evidence="12">The sequence shown here is derived from an EMBL/GenBank/DDBJ whole genome shotgun (WGS) entry which is preliminary data.</text>
</comment>
<dbReference type="Gene3D" id="3.30.200.20">
    <property type="entry name" value="Phosphorylase Kinase, domain 1"/>
    <property type="match status" value="1"/>
</dbReference>
<dbReference type="Proteomes" id="UP001626550">
    <property type="component" value="Unassembled WGS sequence"/>
</dbReference>
<dbReference type="PANTHER" id="PTHR48013">
    <property type="entry name" value="DUAL SPECIFICITY MITOGEN-ACTIVATED PROTEIN KINASE KINASE 5-RELATED"/>
    <property type="match status" value="1"/>
</dbReference>
<dbReference type="SUPFAM" id="SSF56112">
    <property type="entry name" value="Protein kinase-like (PK-like)"/>
    <property type="match status" value="1"/>
</dbReference>
<evidence type="ECO:0000256" key="10">
    <source>
        <dbReference type="SAM" id="MobiDB-lite"/>
    </source>
</evidence>
<evidence type="ECO:0000256" key="5">
    <source>
        <dbReference type="ARBA" id="ARBA00038035"/>
    </source>
</evidence>
<accession>A0ABD2QA41</accession>
<sequence>MSRRPRMTLNMGPNPNNSNAPLGPIISQREVCRKFILHFLKGKGQYGKVYKVVHEESGLYFAMKKLSKCDHSSMPEIRKDLNDFLVSQRCSKCEFIIKAYCAIVDQVSSDICIIMDLIDTSLDKVIVTVQKKKSQFQEKVILYITYAVCDALEFLHQDCTIHRDVKPANILVGFKGKVKNPVPSFFCQFQLCDFGISGKLENSVAPTNVGTSTYLPPERMEAEYGVSEFNIKSDVWPLGLTIYEMVMLDHPFKNEETFALYRAVTEYKPNIPETVTHIGQELKELIVSCLQNKSEARPDFQQILDLPLFKNLDKDLAKKEMVKWFETYQIIEEI</sequence>
<comment type="catalytic activity">
    <reaction evidence="9">
        <text>L-tyrosyl-[protein] + ATP = O-phospho-L-tyrosyl-[protein] + ADP + H(+)</text>
        <dbReference type="Rhea" id="RHEA:10596"/>
        <dbReference type="Rhea" id="RHEA-COMP:10136"/>
        <dbReference type="Rhea" id="RHEA-COMP:20101"/>
        <dbReference type="ChEBI" id="CHEBI:15378"/>
        <dbReference type="ChEBI" id="CHEBI:30616"/>
        <dbReference type="ChEBI" id="CHEBI:46858"/>
        <dbReference type="ChEBI" id="CHEBI:61978"/>
        <dbReference type="ChEBI" id="CHEBI:456216"/>
        <dbReference type="EC" id="2.7.12.2"/>
    </reaction>
</comment>
<evidence type="ECO:0000313" key="13">
    <source>
        <dbReference type="Proteomes" id="UP001626550"/>
    </source>
</evidence>
<comment type="catalytic activity">
    <reaction evidence="8">
        <text>L-threonyl-[protein] + ATP = O-phospho-L-threonyl-[protein] + ADP + H(+)</text>
        <dbReference type="Rhea" id="RHEA:46608"/>
        <dbReference type="Rhea" id="RHEA-COMP:11060"/>
        <dbReference type="Rhea" id="RHEA-COMP:11605"/>
        <dbReference type="ChEBI" id="CHEBI:15378"/>
        <dbReference type="ChEBI" id="CHEBI:30013"/>
        <dbReference type="ChEBI" id="CHEBI:30616"/>
        <dbReference type="ChEBI" id="CHEBI:61977"/>
        <dbReference type="ChEBI" id="CHEBI:456216"/>
        <dbReference type="EC" id="2.7.12.2"/>
    </reaction>
</comment>
<evidence type="ECO:0000313" key="12">
    <source>
        <dbReference type="EMBL" id="KAL3316107.1"/>
    </source>
</evidence>
<evidence type="ECO:0000256" key="8">
    <source>
        <dbReference type="ARBA" id="ARBA00049299"/>
    </source>
</evidence>
<dbReference type="GO" id="GO:0005524">
    <property type="term" value="F:ATP binding"/>
    <property type="evidence" value="ECO:0007669"/>
    <property type="project" value="UniProtKB-KW"/>
</dbReference>
<keyword evidence="1" id="KW-0808">Transferase</keyword>
<evidence type="ECO:0000256" key="2">
    <source>
        <dbReference type="ARBA" id="ARBA00022741"/>
    </source>
</evidence>
<evidence type="ECO:0000256" key="4">
    <source>
        <dbReference type="ARBA" id="ARBA00022840"/>
    </source>
</evidence>
<evidence type="ECO:0000256" key="6">
    <source>
        <dbReference type="ARBA" id="ARBA00038999"/>
    </source>
</evidence>
<feature type="compositionally biased region" description="Polar residues" evidence="10">
    <location>
        <begin position="11"/>
        <end position="20"/>
    </location>
</feature>
<dbReference type="Pfam" id="PF00069">
    <property type="entry name" value="Pkinase"/>
    <property type="match status" value="1"/>
</dbReference>
<evidence type="ECO:0000256" key="1">
    <source>
        <dbReference type="ARBA" id="ARBA00022679"/>
    </source>
</evidence>
<feature type="domain" description="Protein kinase" evidence="11">
    <location>
        <begin position="35"/>
        <end position="309"/>
    </location>
</feature>
<dbReference type="EC" id="2.7.12.2" evidence="6"/>
<keyword evidence="13" id="KW-1185">Reference proteome</keyword>
<reference evidence="12 13" key="1">
    <citation type="submission" date="2024-11" db="EMBL/GenBank/DDBJ databases">
        <title>Adaptive evolution of stress response genes in parasites aligns with host niche diversity.</title>
        <authorList>
            <person name="Hahn C."/>
            <person name="Resl P."/>
        </authorList>
    </citation>
    <scope>NUCLEOTIDE SEQUENCE [LARGE SCALE GENOMIC DNA]</scope>
    <source>
        <strain evidence="12">EGGRZ-B1_66</strain>
        <tissue evidence="12">Body</tissue>
    </source>
</reference>
<comment type="similarity">
    <text evidence="5">Belongs to the protein kinase superfamily. STE Ser/Thr protein kinase family. MAP kinase kinase subfamily.</text>
</comment>
<protein>
    <recommendedName>
        <fullName evidence="6">mitogen-activated protein kinase kinase</fullName>
        <ecNumber evidence="6">2.7.12.2</ecNumber>
    </recommendedName>
</protein>
<keyword evidence="4" id="KW-0067">ATP-binding</keyword>
<keyword evidence="3 12" id="KW-0418">Kinase</keyword>
<proteinExistence type="inferred from homology"/>
<evidence type="ECO:0000256" key="7">
    <source>
        <dbReference type="ARBA" id="ARBA00049014"/>
    </source>
</evidence>
<evidence type="ECO:0000256" key="9">
    <source>
        <dbReference type="ARBA" id="ARBA00051693"/>
    </source>
</evidence>
<dbReference type="AlphaFoldDB" id="A0ABD2QA41"/>
<feature type="region of interest" description="Disordered" evidence="10">
    <location>
        <begin position="1"/>
        <end position="20"/>
    </location>
</feature>
<dbReference type="Gene3D" id="1.10.510.10">
    <property type="entry name" value="Transferase(Phosphotransferase) domain 1"/>
    <property type="match status" value="1"/>
</dbReference>
<comment type="catalytic activity">
    <reaction evidence="7">
        <text>L-seryl-[protein] + ATP = O-phospho-L-seryl-[protein] + ADP + H(+)</text>
        <dbReference type="Rhea" id="RHEA:17989"/>
        <dbReference type="Rhea" id="RHEA-COMP:9863"/>
        <dbReference type="Rhea" id="RHEA-COMP:11604"/>
        <dbReference type="ChEBI" id="CHEBI:15378"/>
        <dbReference type="ChEBI" id="CHEBI:29999"/>
        <dbReference type="ChEBI" id="CHEBI:30616"/>
        <dbReference type="ChEBI" id="CHEBI:83421"/>
        <dbReference type="ChEBI" id="CHEBI:456216"/>
        <dbReference type="EC" id="2.7.12.2"/>
    </reaction>
</comment>
<dbReference type="SMART" id="SM00220">
    <property type="entry name" value="S_TKc"/>
    <property type="match status" value="1"/>
</dbReference>
<evidence type="ECO:0000256" key="3">
    <source>
        <dbReference type="ARBA" id="ARBA00022777"/>
    </source>
</evidence>
<dbReference type="GO" id="GO:0004708">
    <property type="term" value="F:MAP kinase kinase activity"/>
    <property type="evidence" value="ECO:0007669"/>
    <property type="project" value="UniProtKB-EC"/>
</dbReference>
<gene>
    <name evidence="12" type="primary">MAP2K6</name>
    <name evidence="12" type="ORF">Ciccas_005244</name>
</gene>